<proteinExistence type="predicted"/>
<organism evidence="4 5">
    <name type="scientific">Paraburkholderia steynii</name>
    <dbReference type="NCBI Taxonomy" id="1245441"/>
    <lineage>
        <taxon>Bacteria</taxon>
        <taxon>Pseudomonadati</taxon>
        <taxon>Pseudomonadota</taxon>
        <taxon>Betaproteobacteria</taxon>
        <taxon>Burkholderiales</taxon>
        <taxon>Burkholderiaceae</taxon>
        <taxon>Paraburkholderia</taxon>
    </lineage>
</organism>
<dbReference type="Gene3D" id="1.10.10.10">
    <property type="entry name" value="Winged helix-like DNA-binding domain superfamily/Winged helix DNA-binding domain"/>
    <property type="match status" value="1"/>
</dbReference>
<evidence type="ECO:0000313" key="4">
    <source>
        <dbReference type="EMBL" id="TCG04246.1"/>
    </source>
</evidence>
<protein>
    <recommendedName>
        <fullName evidence="3">OmpR/PhoB-type domain-containing protein</fullName>
    </recommendedName>
</protein>
<dbReference type="CDD" id="cd00383">
    <property type="entry name" value="trans_reg_C"/>
    <property type="match status" value="1"/>
</dbReference>
<evidence type="ECO:0000259" key="3">
    <source>
        <dbReference type="PROSITE" id="PS51755"/>
    </source>
</evidence>
<dbReference type="AlphaFoldDB" id="A0A4R0X2E6"/>
<dbReference type="SUPFAM" id="SSF46894">
    <property type="entry name" value="C-terminal effector domain of the bipartite response regulators"/>
    <property type="match status" value="1"/>
</dbReference>
<accession>A0A4R0X2E6</accession>
<dbReference type="Proteomes" id="UP000294200">
    <property type="component" value="Unassembled WGS sequence"/>
</dbReference>
<dbReference type="InterPro" id="IPR016032">
    <property type="entry name" value="Sig_transdc_resp-reg_C-effctor"/>
</dbReference>
<keyword evidence="1 2" id="KW-0238">DNA-binding</keyword>
<sequence length="88" mass="9842">MRGGRKLRLLRRKFMLLECLARNGGQVVTRSMSLDASWTYDLEPRANLVDTPINRLLNKIDKGFAVALIPAVVSAGYMLKYGHVEPPA</sequence>
<evidence type="ECO:0000256" key="1">
    <source>
        <dbReference type="ARBA" id="ARBA00023125"/>
    </source>
</evidence>
<keyword evidence="5" id="KW-1185">Reference proteome</keyword>
<dbReference type="GO" id="GO:0006355">
    <property type="term" value="P:regulation of DNA-templated transcription"/>
    <property type="evidence" value="ECO:0007669"/>
    <property type="project" value="InterPro"/>
</dbReference>
<dbReference type="InterPro" id="IPR036388">
    <property type="entry name" value="WH-like_DNA-bd_sf"/>
</dbReference>
<evidence type="ECO:0000313" key="5">
    <source>
        <dbReference type="Proteomes" id="UP000294200"/>
    </source>
</evidence>
<dbReference type="PROSITE" id="PS51755">
    <property type="entry name" value="OMPR_PHOB"/>
    <property type="match status" value="1"/>
</dbReference>
<dbReference type="SMART" id="SM00862">
    <property type="entry name" value="Trans_reg_C"/>
    <property type="match status" value="1"/>
</dbReference>
<name>A0A4R0X2E6_9BURK</name>
<gene>
    <name evidence="4" type="ORF">BZM27_42265</name>
</gene>
<evidence type="ECO:0000256" key="2">
    <source>
        <dbReference type="PROSITE-ProRule" id="PRU01091"/>
    </source>
</evidence>
<comment type="caution">
    <text evidence="4">The sequence shown here is derived from an EMBL/GenBank/DDBJ whole genome shotgun (WGS) entry which is preliminary data.</text>
</comment>
<feature type="domain" description="OmpR/PhoB-type" evidence="3">
    <location>
        <begin position="1"/>
        <end position="81"/>
    </location>
</feature>
<dbReference type="Pfam" id="PF00486">
    <property type="entry name" value="Trans_reg_C"/>
    <property type="match status" value="1"/>
</dbReference>
<dbReference type="EMBL" id="MWML01000272">
    <property type="protein sequence ID" value="TCG04246.1"/>
    <property type="molecule type" value="Genomic_DNA"/>
</dbReference>
<reference evidence="4 5" key="1">
    <citation type="submission" date="2017-02" db="EMBL/GenBank/DDBJ databases">
        <title>Paraburkholderia sophoroidis sp. nov. and Paraburkholderia steynii sp. nov. rhizobial symbionts of the fynbos legume Hypocalyptus sophoroides.</title>
        <authorList>
            <person name="Steenkamp E.T."/>
            <person name="Beukes C.W."/>
            <person name="Van Zyl E."/>
            <person name="Avontuur J."/>
            <person name="Chan W.Y."/>
            <person name="Hassen A."/>
            <person name="Palmer M."/>
            <person name="Mthombeni L."/>
            <person name="Phalane F."/>
            <person name="Sereme K."/>
            <person name="Venter S.N."/>
        </authorList>
    </citation>
    <scope>NUCLEOTIDE SEQUENCE [LARGE SCALE GENOMIC DNA]</scope>
    <source>
        <strain evidence="4 5">HC1.1ba</strain>
    </source>
</reference>
<dbReference type="GO" id="GO:0003677">
    <property type="term" value="F:DNA binding"/>
    <property type="evidence" value="ECO:0007669"/>
    <property type="project" value="UniProtKB-UniRule"/>
</dbReference>
<dbReference type="InterPro" id="IPR001867">
    <property type="entry name" value="OmpR/PhoB-type_DNA-bd"/>
</dbReference>
<dbReference type="GO" id="GO:0000160">
    <property type="term" value="P:phosphorelay signal transduction system"/>
    <property type="evidence" value="ECO:0007669"/>
    <property type="project" value="InterPro"/>
</dbReference>
<feature type="DNA-binding region" description="OmpR/PhoB-type" evidence="2">
    <location>
        <begin position="1"/>
        <end position="81"/>
    </location>
</feature>